<dbReference type="AlphaFoldDB" id="A0A1R3IWK0"/>
<accession>A0A1R3IWK0</accession>
<dbReference type="EMBL" id="AWUE01017479">
    <property type="protein sequence ID" value="OMO86934.1"/>
    <property type="molecule type" value="Genomic_DNA"/>
</dbReference>
<proteinExistence type="predicted"/>
<evidence type="ECO:0000313" key="1">
    <source>
        <dbReference type="EMBL" id="OMO86934.1"/>
    </source>
</evidence>
<sequence length="177" mass="20784">MIGELHHLDSNIYPRCKIHCNTAHRNCKRNQVENNIYQRCHAMEVEYVQLINAAIQSSRFLLQFDCALLHRSLVHVALNWVPLAVRTRIVAMEYAPREEPNLLQHVPDFRCNNAQSNRKRNLLGTNIYQLGQTPSQQFISDSQMEPIRWQHVSDLHSPLQQQRFRVNHVAVLICEHF</sequence>
<evidence type="ECO:0000313" key="2">
    <source>
        <dbReference type="Proteomes" id="UP000187203"/>
    </source>
</evidence>
<keyword evidence="2" id="KW-1185">Reference proteome</keyword>
<gene>
    <name evidence="1" type="ORF">COLO4_20859</name>
</gene>
<name>A0A1R3IWK0_9ROSI</name>
<dbReference type="Proteomes" id="UP000187203">
    <property type="component" value="Unassembled WGS sequence"/>
</dbReference>
<comment type="caution">
    <text evidence="1">The sequence shown here is derived from an EMBL/GenBank/DDBJ whole genome shotgun (WGS) entry which is preliminary data.</text>
</comment>
<protein>
    <submittedName>
        <fullName evidence="1">Uncharacterized protein</fullName>
    </submittedName>
</protein>
<reference evidence="2" key="1">
    <citation type="submission" date="2013-09" db="EMBL/GenBank/DDBJ databases">
        <title>Corchorus olitorius genome sequencing.</title>
        <authorList>
            <person name="Alam M."/>
            <person name="Haque M.S."/>
            <person name="Islam M.S."/>
            <person name="Emdad E.M."/>
            <person name="Islam M.M."/>
            <person name="Ahmed B."/>
            <person name="Halim A."/>
            <person name="Hossen Q.M.M."/>
            <person name="Hossain M.Z."/>
            <person name="Ahmed R."/>
            <person name="Khan M.M."/>
            <person name="Islam R."/>
            <person name="Rashid M.M."/>
            <person name="Khan S.A."/>
            <person name="Rahman M.S."/>
            <person name="Alam M."/>
            <person name="Yahiya A.S."/>
            <person name="Khan M.S."/>
            <person name="Azam M.S."/>
            <person name="Haque T."/>
            <person name="Lashkar M.Z.H."/>
            <person name="Akhand A.I."/>
            <person name="Morshed G."/>
            <person name="Roy S."/>
            <person name="Uddin K.S."/>
            <person name="Rabeya T."/>
            <person name="Hossain A.S."/>
            <person name="Chowdhury A."/>
            <person name="Snigdha A.R."/>
            <person name="Mortoza M.S."/>
            <person name="Matin S.A."/>
            <person name="Hoque S.M.E."/>
            <person name="Islam M.K."/>
            <person name="Roy D.K."/>
            <person name="Haider R."/>
            <person name="Moosa M.M."/>
            <person name="Elias S.M."/>
            <person name="Hasan A.M."/>
            <person name="Jahan S."/>
            <person name="Shafiuddin M."/>
            <person name="Mahmood N."/>
            <person name="Shommy N.S."/>
        </authorList>
    </citation>
    <scope>NUCLEOTIDE SEQUENCE [LARGE SCALE GENOMIC DNA]</scope>
    <source>
        <strain evidence="2">cv. O-4</strain>
    </source>
</reference>
<organism evidence="1 2">
    <name type="scientific">Corchorus olitorius</name>
    <dbReference type="NCBI Taxonomy" id="93759"/>
    <lineage>
        <taxon>Eukaryota</taxon>
        <taxon>Viridiplantae</taxon>
        <taxon>Streptophyta</taxon>
        <taxon>Embryophyta</taxon>
        <taxon>Tracheophyta</taxon>
        <taxon>Spermatophyta</taxon>
        <taxon>Magnoliopsida</taxon>
        <taxon>eudicotyledons</taxon>
        <taxon>Gunneridae</taxon>
        <taxon>Pentapetalae</taxon>
        <taxon>rosids</taxon>
        <taxon>malvids</taxon>
        <taxon>Malvales</taxon>
        <taxon>Malvaceae</taxon>
        <taxon>Grewioideae</taxon>
        <taxon>Apeibeae</taxon>
        <taxon>Corchorus</taxon>
    </lineage>
</organism>